<dbReference type="InterPro" id="IPR014710">
    <property type="entry name" value="RmlC-like_jellyroll"/>
</dbReference>
<dbReference type="GO" id="GO:0004673">
    <property type="term" value="F:protein histidine kinase activity"/>
    <property type="evidence" value="ECO:0007669"/>
    <property type="project" value="UniProtKB-EC"/>
</dbReference>
<dbReference type="Gene3D" id="3.30.565.10">
    <property type="entry name" value="Histidine kinase-like ATPase, C-terminal domain"/>
    <property type="match status" value="1"/>
</dbReference>
<evidence type="ECO:0000259" key="3">
    <source>
        <dbReference type="PROSITE" id="PS50042"/>
    </source>
</evidence>
<accession>A0A3S0J6W3</accession>
<dbReference type="InterPro" id="IPR000595">
    <property type="entry name" value="cNMP-bd_dom"/>
</dbReference>
<dbReference type="CDD" id="cd00038">
    <property type="entry name" value="CAP_ED"/>
    <property type="match status" value="1"/>
</dbReference>
<organism evidence="5 6">
    <name type="scientific">Shewanella canadensis</name>
    <dbReference type="NCBI Taxonomy" id="271096"/>
    <lineage>
        <taxon>Bacteria</taxon>
        <taxon>Pseudomonadati</taxon>
        <taxon>Pseudomonadota</taxon>
        <taxon>Gammaproteobacteria</taxon>
        <taxon>Alteromonadales</taxon>
        <taxon>Shewanellaceae</taxon>
        <taxon>Shewanella</taxon>
    </lineage>
</organism>
<reference evidence="5 6" key="1">
    <citation type="submission" date="2018-12" db="EMBL/GenBank/DDBJ databases">
        <authorList>
            <person name="Yu L."/>
        </authorList>
    </citation>
    <scope>NUCLEOTIDE SEQUENCE [LARGE SCALE GENOMIC DNA]</scope>
    <source>
        <strain evidence="5 6">HAW-EB2</strain>
    </source>
</reference>
<dbReference type="InterPro" id="IPR018490">
    <property type="entry name" value="cNMP-bd_dom_sf"/>
</dbReference>
<dbReference type="PRINTS" id="PR00344">
    <property type="entry name" value="BCTRLSENSOR"/>
</dbReference>
<dbReference type="InterPro" id="IPR005467">
    <property type="entry name" value="His_kinase_dom"/>
</dbReference>
<dbReference type="Proteomes" id="UP000267448">
    <property type="component" value="Unassembled WGS sequence"/>
</dbReference>
<dbReference type="SUPFAM" id="SSF55874">
    <property type="entry name" value="ATPase domain of HSP90 chaperone/DNA topoisomerase II/histidine kinase"/>
    <property type="match status" value="1"/>
</dbReference>
<evidence type="ECO:0000313" key="5">
    <source>
        <dbReference type="EMBL" id="RTR39205.1"/>
    </source>
</evidence>
<dbReference type="OrthoDB" id="9772100at2"/>
<dbReference type="InterPro" id="IPR003594">
    <property type="entry name" value="HATPase_dom"/>
</dbReference>
<dbReference type="SMART" id="SM00387">
    <property type="entry name" value="HATPase_c"/>
    <property type="match status" value="1"/>
</dbReference>
<dbReference type="InterPro" id="IPR036890">
    <property type="entry name" value="HATPase_C_sf"/>
</dbReference>
<dbReference type="Pfam" id="PF02518">
    <property type="entry name" value="HATPase_c"/>
    <property type="match status" value="1"/>
</dbReference>
<dbReference type="PROSITE" id="PS50042">
    <property type="entry name" value="CNMP_BINDING_3"/>
    <property type="match status" value="1"/>
</dbReference>
<feature type="domain" description="Histidine kinase" evidence="4">
    <location>
        <begin position="278"/>
        <end position="441"/>
    </location>
</feature>
<dbReference type="RefSeq" id="WP_126520073.1">
    <property type="nucleotide sequence ID" value="NZ_RXNU01000004.1"/>
</dbReference>
<dbReference type="PANTHER" id="PTHR43065">
    <property type="entry name" value="SENSOR HISTIDINE KINASE"/>
    <property type="match status" value="1"/>
</dbReference>
<dbReference type="InterPro" id="IPR004358">
    <property type="entry name" value="Sig_transdc_His_kin-like_C"/>
</dbReference>
<dbReference type="EC" id="2.7.13.3" evidence="2"/>
<dbReference type="PROSITE" id="PS50109">
    <property type="entry name" value="HIS_KIN"/>
    <property type="match status" value="1"/>
</dbReference>
<protein>
    <recommendedName>
        <fullName evidence="2">histidine kinase</fullName>
        <ecNumber evidence="2">2.7.13.3</ecNumber>
    </recommendedName>
</protein>
<gene>
    <name evidence="5" type="ORF">EKG38_09805</name>
</gene>
<sequence length="451" mass="50333">MEKVTLQRLIEDYFENPFRQITIPAGEVVLKQAGYNDRLYWVKSGELEGFFSSTAKDRKTKVFTAPAGTFIGVHSFFAETLEASTTVIAKENSELAWIDTSTPVVSPEKYGPLTAQFTPVIVKELARRQRRASMEAVEREAVQNKLNTAEQMTTLGQLAAGIAHELNNAVGVINSKTERLQTVVFDLIEECHPDTRQFLDHGLLYGQKASSSEVRARAKELMKEYRIDRDSARKLARAVPHGEIDRSWLTDIEQALRYWEIGRDLHDMRLASKHSVGIVKSVKQLGRTDTDTEEWLDVNDSINKALALLHNSLRGINVKISPAVLPKLKASSTELVQIWVNIIKNASDVLSHTSEPAIEISTRHVRNMVQITVANNGPEIDEVTRRKIFQPNFTTKKGGLSFGLGLGLSIVQRIVNSYGGSIAVMSNDEKTIFRIKLPVPAQEIEGTDGKN</sequence>
<evidence type="ECO:0000256" key="2">
    <source>
        <dbReference type="ARBA" id="ARBA00012438"/>
    </source>
</evidence>
<keyword evidence="6" id="KW-1185">Reference proteome</keyword>
<dbReference type="PANTHER" id="PTHR43065:SF48">
    <property type="entry name" value="HISTIDINE KINASE"/>
    <property type="match status" value="1"/>
</dbReference>
<dbReference type="EMBL" id="RXNU01000004">
    <property type="protein sequence ID" value="RTR39205.1"/>
    <property type="molecule type" value="Genomic_DNA"/>
</dbReference>
<evidence type="ECO:0000256" key="1">
    <source>
        <dbReference type="ARBA" id="ARBA00000085"/>
    </source>
</evidence>
<proteinExistence type="predicted"/>
<dbReference type="SUPFAM" id="SSF51206">
    <property type="entry name" value="cAMP-binding domain-like"/>
    <property type="match status" value="1"/>
</dbReference>
<dbReference type="Pfam" id="PF00027">
    <property type="entry name" value="cNMP_binding"/>
    <property type="match status" value="1"/>
</dbReference>
<dbReference type="Gene3D" id="2.60.120.10">
    <property type="entry name" value="Jelly Rolls"/>
    <property type="match status" value="1"/>
</dbReference>
<comment type="catalytic activity">
    <reaction evidence="1">
        <text>ATP + protein L-histidine = ADP + protein N-phospho-L-histidine.</text>
        <dbReference type="EC" id="2.7.13.3"/>
    </reaction>
</comment>
<evidence type="ECO:0000259" key="4">
    <source>
        <dbReference type="PROSITE" id="PS50109"/>
    </source>
</evidence>
<comment type="caution">
    <text evidence="5">The sequence shown here is derived from an EMBL/GenBank/DDBJ whole genome shotgun (WGS) entry which is preliminary data.</text>
</comment>
<evidence type="ECO:0000313" key="6">
    <source>
        <dbReference type="Proteomes" id="UP000267448"/>
    </source>
</evidence>
<dbReference type="Gene3D" id="1.10.287.130">
    <property type="match status" value="1"/>
</dbReference>
<name>A0A3S0J6W3_9GAMM</name>
<feature type="domain" description="Cyclic nucleotide-binding" evidence="3">
    <location>
        <begin position="1"/>
        <end position="99"/>
    </location>
</feature>
<dbReference type="AlphaFoldDB" id="A0A3S0J6W3"/>